<dbReference type="AlphaFoldDB" id="A0A2G5CGK9"/>
<evidence type="ECO:0000313" key="8">
    <source>
        <dbReference type="Proteomes" id="UP000230069"/>
    </source>
</evidence>
<feature type="region of interest" description="Disordered" evidence="5">
    <location>
        <begin position="194"/>
        <end position="236"/>
    </location>
</feature>
<dbReference type="Proteomes" id="UP000230069">
    <property type="component" value="Unassembled WGS sequence"/>
</dbReference>
<dbReference type="InterPro" id="IPR036093">
    <property type="entry name" value="NAC_dom_sf"/>
</dbReference>
<evidence type="ECO:0000313" key="7">
    <source>
        <dbReference type="EMBL" id="PIA30415.1"/>
    </source>
</evidence>
<dbReference type="Pfam" id="PF02365">
    <property type="entry name" value="NAM"/>
    <property type="match status" value="1"/>
</dbReference>
<keyword evidence="3" id="KW-0804">Transcription</keyword>
<name>A0A2G5CGK9_AQUCA</name>
<gene>
    <name evidence="7" type="ORF">AQUCO_05600099v1</name>
</gene>
<evidence type="ECO:0000259" key="6">
    <source>
        <dbReference type="PROSITE" id="PS51005"/>
    </source>
</evidence>
<dbReference type="Gene3D" id="2.170.150.80">
    <property type="entry name" value="NAC domain"/>
    <property type="match status" value="1"/>
</dbReference>
<evidence type="ECO:0000256" key="5">
    <source>
        <dbReference type="SAM" id="MobiDB-lite"/>
    </source>
</evidence>
<dbReference type="GO" id="GO:0006355">
    <property type="term" value="P:regulation of DNA-templated transcription"/>
    <property type="evidence" value="ECO:0007669"/>
    <property type="project" value="InterPro"/>
</dbReference>
<keyword evidence="8" id="KW-1185">Reference proteome</keyword>
<evidence type="ECO:0000256" key="1">
    <source>
        <dbReference type="ARBA" id="ARBA00023015"/>
    </source>
</evidence>
<protein>
    <recommendedName>
        <fullName evidence="6">NAC domain-containing protein</fullName>
    </recommendedName>
</protein>
<organism evidence="7 8">
    <name type="scientific">Aquilegia coerulea</name>
    <name type="common">Rocky mountain columbine</name>
    <dbReference type="NCBI Taxonomy" id="218851"/>
    <lineage>
        <taxon>Eukaryota</taxon>
        <taxon>Viridiplantae</taxon>
        <taxon>Streptophyta</taxon>
        <taxon>Embryophyta</taxon>
        <taxon>Tracheophyta</taxon>
        <taxon>Spermatophyta</taxon>
        <taxon>Magnoliopsida</taxon>
        <taxon>Ranunculales</taxon>
        <taxon>Ranunculaceae</taxon>
        <taxon>Thalictroideae</taxon>
        <taxon>Aquilegia</taxon>
    </lineage>
</organism>
<feature type="compositionally biased region" description="Low complexity" evidence="5">
    <location>
        <begin position="211"/>
        <end position="225"/>
    </location>
</feature>
<dbReference type="OrthoDB" id="774757at2759"/>
<dbReference type="SUPFAM" id="SSF101941">
    <property type="entry name" value="NAC domain"/>
    <property type="match status" value="1"/>
</dbReference>
<evidence type="ECO:0000256" key="4">
    <source>
        <dbReference type="ARBA" id="ARBA00023242"/>
    </source>
</evidence>
<dbReference type="STRING" id="218851.A0A2G5CGK9"/>
<dbReference type="GO" id="GO:0003677">
    <property type="term" value="F:DNA binding"/>
    <property type="evidence" value="ECO:0007669"/>
    <property type="project" value="UniProtKB-KW"/>
</dbReference>
<dbReference type="EMBL" id="KZ305073">
    <property type="protein sequence ID" value="PIA30415.1"/>
    <property type="molecule type" value="Genomic_DNA"/>
</dbReference>
<dbReference type="InParanoid" id="A0A2G5CGK9"/>
<reference evidence="7 8" key="1">
    <citation type="submission" date="2017-09" db="EMBL/GenBank/DDBJ databases">
        <title>WGS assembly of Aquilegia coerulea Goldsmith.</title>
        <authorList>
            <person name="Hodges S."/>
            <person name="Kramer E."/>
            <person name="Nordborg M."/>
            <person name="Tomkins J."/>
            <person name="Borevitz J."/>
            <person name="Derieg N."/>
            <person name="Yan J."/>
            <person name="Mihaltcheva S."/>
            <person name="Hayes R.D."/>
            <person name="Rokhsar D."/>
        </authorList>
    </citation>
    <scope>NUCLEOTIDE SEQUENCE [LARGE SCALE GENOMIC DNA]</scope>
    <source>
        <strain evidence="8">cv. Goldsmith</strain>
    </source>
</reference>
<dbReference type="PROSITE" id="PS51005">
    <property type="entry name" value="NAC"/>
    <property type="match status" value="1"/>
</dbReference>
<dbReference type="PANTHER" id="PTHR31719:SF43">
    <property type="entry name" value="NAC TRANSCRIPTION FACTOR 56"/>
    <property type="match status" value="1"/>
</dbReference>
<dbReference type="PANTHER" id="PTHR31719">
    <property type="entry name" value="NAC TRANSCRIPTION FACTOR 56"/>
    <property type="match status" value="1"/>
</dbReference>
<keyword evidence="4" id="KW-0539">Nucleus</keyword>
<keyword evidence="1" id="KW-0805">Transcription regulation</keyword>
<sequence>MMKKRIPPGFRFCPSDQQLLKFYLRRKLTGEPLPGVIPEKVFYGENAEKPSLLFDGRSEEYLYFFTEVSKKFSNSDSNKMERTNRDGTWKIQGNHQVIDDVPPNNKTVIGYNRHLKFVFKDQKEKKYYKDKDISFIMHEFTLKNPPLSQHHQPDQASEWTVCSIRKKLGSDKKKNIDHQPAAAAASYVSCSMPKQITGRKRSRASSNELMSSQSTTPPTTLSSKTSDMRSSLPVMMMPPHDQQEKRQKHYHPFAESSQQAYNYYTYAPDMATSSMIPAEAVLSLPNEYSQSSQTDYASPSNGYYVADQQQGAEVMDDFSIDIEDLYKELDSDLSPGEDGIGVYPLTEQAGEDLLNELEHF</sequence>
<dbReference type="InterPro" id="IPR003441">
    <property type="entry name" value="NAC-dom"/>
</dbReference>
<proteinExistence type="predicted"/>
<evidence type="ECO:0000256" key="3">
    <source>
        <dbReference type="ARBA" id="ARBA00023163"/>
    </source>
</evidence>
<evidence type="ECO:0000256" key="2">
    <source>
        <dbReference type="ARBA" id="ARBA00023125"/>
    </source>
</evidence>
<accession>A0A2G5CGK9</accession>
<feature type="domain" description="NAC" evidence="6">
    <location>
        <begin position="6"/>
        <end position="167"/>
    </location>
</feature>
<keyword evidence="2" id="KW-0238">DNA-binding</keyword>